<gene>
    <name evidence="2" type="ordered locus">SRM_00360</name>
</gene>
<accession>D5H5H6</accession>
<protein>
    <recommendedName>
        <fullName evidence="4">DUF3047 domain-containing protein</fullName>
    </recommendedName>
</protein>
<feature type="region of interest" description="Disordered" evidence="1">
    <location>
        <begin position="259"/>
        <end position="293"/>
    </location>
</feature>
<organism evidence="2 3">
    <name type="scientific">Salinibacter ruber (strain M8)</name>
    <dbReference type="NCBI Taxonomy" id="761659"/>
    <lineage>
        <taxon>Bacteria</taxon>
        <taxon>Pseudomonadati</taxon>
        <taxon>Rhodothermota</taxon>
        <taxon>Rhodothermia</taxon>
        <taxon>Rhodothermales</taxon>
        <taxon>Salinibacteraceae</taxon>
        <taxon>Salinibacter</taxon>
    </lineage>
</organism>
<dbReference type="Proteomes" id="UP000000933">
    <property type="component" value="Chromosome"/>
</dbReference>
<feature type="compositionally biased region" description="Basic and acidic residues" evidence="1">
    <location>
        <begin position="33"/>
        <end position="46"/>
    </location>
</feature>
<dbReference type="InterPro" id="IPR021409">
    <property type="entry name" value="DUF3047"/>
</dbReference>
<dbReference type="EMBL" id="FP565814">
    <property type="protein sequence ID" value="CBH23281.1"/>
    <property type="molecule type" value="Genomic_DNA"/>
</dbReference>
<evidence type="ECO:0008006" key="4">
    <source>
        <dbReference type="Google" id="ProtNLM"/>
    </source>
</evidence>
<dbReference type="KEGG" id="srm:SRM_00360"/>
<name>D5H5H6_SALRM</name>
<dbReference type="AlphaFoldDB" id="D5H5H6"/>
<evidence type="ECO:0000313" key="3">
    <source>
        <dbReference type="Proteomes" id="UP000000933"/>
    </source>
</evidence>
<evidence type="ECO:0000256" key="1">
    <source>
        <dbReference type="SAM" id="MobiDB-lite"/>
    </source>
</evidence>
<dbReference type="HOGENOM" id="CLU_847023_0_0_10"/>
<sequence>MCTCGASLGLRGWTETASGTVTSGRPDAASWMERGRERNGPERAKNGGEGAHSFSTKCSPMPHSILPTYSALFGETVRRLGLCIGGLALGISLSAPEAGHAQGATSNEGDPVIVDNFEDDAPGTFPDGWVFVKSDENIQSYEESRDPGETVEVREEDGNRYVRLITDGEALRYTKRNGVDFEWNLKDHPRLKWRWRARKLPEGASERDQNDTGGAVYVTFGSDWLGRPKSIKYTYSSSLPVGHDRLLWPAEGHRRRLGPRAAHGRVGDGPAAHPRRLPAGVWRGSPRSPGVDHAVERLGHHRRRGKGRRRRHRIASAPVRLHVAGREA</sequence>
<evidence type="ECO:0000313" key="2">
    <source>
        <dbReference type="EMBL" id="CBH23281.1"/>
    </source>
</evidence>
<proteinExistence type="predicted"/>
<reference evidence="3" key="2">
    <citation type="submission" date="2010-04" db="EMBL/GenBank/DDBJ databases">
        <title>Genome sequence of Salinibacter ruber M8.</title>
        <authorList>
            <consortium name="Genoscope"/>
        </authorList>
    </citation>
    <scope>NUCLEOTIDE SEQUENCE [LARGE SCALE GENOMIC DNA]</scope>
    <source>
        <strain evidence="3">M8</strain>
    </source>
</reference>
<feature type="region of interest" description="Disordered" evidence="1">
    <location>
        <begin position="16"/>
        <end position="56"/>
    </location>
</feature>
<reference evidence="2 3" key="1">
    <citation type="journal article" date="2010" name="ISME J.">
        <title>Fine-scale evolution: genomic, phenotypic and ecological differentiation in two coexisting Salinibacter ruber strains.</title>
        <authorList>
            <person name="Pena A."/>
            <person name="Teeling H."/>
            <person name="Huerta-Cepas J."/>
            <person name="Santos F."/>
            <person name="Yarza P."/>
            <person name="Brito-Echeverria J."/>
            <person name="Lucio M."/>
            <person name="Schmitt-Kopplin P."/>
            <person name="Meseguer I."/>
            <person name="Schenowitz C."/>
            <person name="Dossat C."/>
            <person name="Barbe V."/>
            <person name="Dopazo J."/>
            <person name="Rossello-Mora R."/>
            <person name="Schuler M."/>
            <person name="Glockner F.O."/>
            <person name="Amann R."/>
            <person name="Gabaldon T."/>
            <person name="Anton J."/>
        </authorList>
    </citation>
    <scope>NUCLEOTIDE SEQUENCE [LARGE SCALE GENOMIC DNA]</scope>
    <source>
        <strain evidence="2 3">M8</strain>
    </source>
</reference>
<dbReference type="Pfam" id="PF11249">
    <property type="entry name" value="DUF3047"/>
    <property type="match status" value="1"/>
</dbReference>